<organism evidence="19 20">
    <name type="scientific">Oryza meyeriana var. granulata</name>
    <dbReference type="NCBI Taxonomy" id="110450"/>
    <lineage>
        <taxon>Eukaryota</taxon>
        <taxon>Viridiplantae</taxon>
        <taxon>Streptophyta</taxon>
        <taxon>Embryophyta</taxon>
        <taxon>Tracheophyta</taxon>
        <taxon>Spermatophyta</taxon>
        <taxon>Magnoliopsida</taxon>
        <taxon>Liliopsida</taxon>
        <taxon>Poales</taxon>
        <taxon>Poaceae</taxon>
        <taxon>BOP clade</taxon>
        <taxon>Oryzoideae</taxon>
        <taxon>Oryzeae</taxon>
        <taxon>Oryzinae</taxon>
        <taxon>Oryza</taxon>
        <taxon>Oryza meyeriana</taxon>
    </lineage>
</organism>
<accession>A0A6G1DRP0</accession>
<evidence type="ECO:0000256" key="10">
    <source>
        <dbReference type="ARBA" id="ARBA00022777"/>
    </source>
</evidence>
<keyword evidence="11" id="KW-0067">ATP-binding</keyword>
<evidence type="ECO:0000256" key="2">
    <source>
        <dbReference type="ARBA" id="ARBA00001933"/>
    </source>
</evidence>
<dbReference type="GO" id="GO:0005739">
    <property type="term" value="C:mitochondrion"/>
    <property type="evidence" value="ECO:0007669"/>
    <property type="project" value="TreeGrafter"/>
</dbReference>
<evidence type="ECO:0000256" key="6">
    <source>
        <dbReference type="ARBA" id="ARBA00022527"/>
    </source>
</evidence>
<proteinExistence type="inferred from homology"/>
<dbReference type="Gene3D" id="3.30.1010.10">
    <property type="entry name" value="Phosphatidylinositol 3-kinase Catalytic Subunit, Chain A, domain 4"/>
    <property type="match status" value="1"/>
</dbReference>
<comment type="pathway">
    <text evidence="3 15">One-carbon metabolism; tetrahydrofolate interconversion.</text>
</comment>
<dbReference type="OrthoDB" id="10065496at2759"/>
<dbReference type="SUPFAM" id="SSF48371">
    <property type="entry name" value="ARM repeat"/>
    <property type="match status" value="2"/>
</dbReference>
<dbReference type="InterPro" id="IPR039414">
    <property type="entry name" value="SMG1_PIKKc"/>
</dbReference>
<dbReference type="FunFam" id="3.30.1010.10:FF:000029">
    <property type="entry name" value="Serine/threonine-protein kinase SMG1"/>
    <property type="match status" value="1"/>
</dbReference>
<dbReference type="InterPro" id="IPR011009">
    <property type="entry name" value="Kinase-like_dom_sf"/>
</dbReference>
<dbReference type="InterPro" id="IPR039429">
    <property type="entry name" value="SHMT-like_dom"/>
</dbReference>
<dbReference type="PROSITE" id="PS51189">
    <property type="entry name" value="FAT"/>
    <property type="match status" value="1"/>
</dbReference>
<comment type="catalytic activity">
    <reaction evidence="1 15">
        <text>(6R)-5,10-methylene-5,6,7,8-tetrahydrofolate + glycine + H2O = (6S)-5,6,7,8-tetrahydrofolate + L-serine</text>
        <dbReference type="Rhea" id="RHEA:15481"/>
        <dbReference type="ChEBI" id="CHEBI:15377"/>
        <dbReference type="ChEBI" id="CHEBI:15636"/>
        <dbReference type="ChEBI" id="CHEBI:33384"/>
        <dbReference type="ChEBI" id="CHEBI:57305"/>
        <dbReference type="ChEBI" id="CHEBI:57453"/>
        <dbReference type="EC" id="2.1.2.1"/>
    </reaction>
</comment>
<protein>
    <recommendedName>
        <fullName evidence="15">Serine hydroxymethyltransferase</fullName>
        <ecNumber evidence="15">2.1.2.1</ecNumber>
    </recommendedName>
</protein>
<dbReference type="CDD" id="cd05170">
    <property type="entry name" value="PIKKc_SMG1"/>
    <property type="match status" value="1"/>
</dbReference>
<dbReference type="Pfam" id="PF00464">
    <property type="entry name" value="SHMT"/>
    <property type="match status" value="1"/>
</dbReference>
<dbReference type="Pfam" id="PF15785">
    <property type="entry name" value="SMG1"/>
    <property type="match status" value="1"/>
</dbReference>
<dbReference type="InterPro" id="IPR036940">
    <property type="entry name" value="PI3/4_kinase_cat_sf"/>
</dbReference>
<dbReference type="FunFam" id="3.90.1150.10:FF:000005">
    <property type="entry name" value="Serine hydroxymethyltransferase"/>
    <property type="match status" value="1"/>
</dbReference>
<keyword evidence="8 15" id="KW-0808">Transferase</keyword>
<dbReference type="GO" id="GO:0004372">
    <property type="term" value="F:glycine hydroxymethyltransferase activity"/>
    <property type="evidence" value="ECO:0007669"/>
    <property type="project" value="UniProtKB-EC"/>
</dbReference>
<evidence type="ECO:0000313" key="19">
    <source>
        <dbReference type="EMBL" id="KAF0915288.1"/>
    </source>
</evidence>
<dbReference type="Gene3D" id="1.10.1070.11">
    <property type="entry name" value="Phosphatidylinositol 3-/4-kinase, catalytic domain"/>
    <property type="match status" value="1"/>
</dbReference>
<comment type="similarity">
    <text evidence="4 15">Belongs to the SHMT family.</text>
</comment>
<dbReference type="UniPathway" id="UPA00193"/>
<dbReference type="SUPFAM" id="SSF56112">
    <property type="entry name" value="Protein kinase-like (PK-like)"/>
    <property type="match status" value="1"/>
</dbReference>
<dbReference type="Gene3D" id="3.40.640.10">
    <property type="entry name" value="Type I PLP-dependent aspartate aminotransferase-like (Major domain)"/>
    <property type="match status" value="1"/>
</dbReference>
<dbReference type="FunFam" id="1.10.1070.11:FF:000023">
    <property type="entry name" value="serine/threonine-protein kinase SMG1 isoform X1"/>
    <property type="match status" value="1"/>
</dbReference>
<dbReference type="GO" id="GO:0035999">
    <property type="term" value="P:tetrahydrofolate interconversion"/>
    <property type="evidence" value="ECO:0007669"/>
    <property type="project" value="UniProtKB-UniPathway"/>
</dbReference>
<dbReference type="InterPro" id="IPR015422">
    <property type="entry name" value="PyrdxlP-dep_Trfase_small"/>
</dbReference>
<keyword evidence="10" id="KW-0418">Kinase</keyword>
<evidence type="ECO:0000256" key="7">
    <source>
        <dbReference type="ARBA" id="ARBA00022563"/>
    </source>
</evidence>
<dbReference type="InterPro" id="IPR018936">
    <property type="entry name" value="PI3/4_kinase_CS"/>
</dbReference>
<dbReference type="EMBL" id="SPHZ02000006">
    <property type="protein sequence ID" value="KAF0915288.1"/>
    <property type="molecule type" value="Genomic_DNA"/>
</dbReference>
<sequence length="4081" mass="451792">MQNPRPPYAHHQLQQHFASLLSAAAGEPPHPSDDASRAAALSSLRLSLLHPPNRPLLPSLAPFIAPPLSVLLADDASYAVRRAAVSAYAALCAVLCAQEAPGGLPDGFVAWGLPLLGEPASAALVAEGLRELLATGDVPAVERFVPPLLAACRDVLEDERTSLTVLRCLLGLLTLVAAKFPHCFRPQFVDIVDLLLGWVFAPDLAEGDRSTIMDSFLQFQWHWLGNLQFSLGLLPKFLADMEVLVHDPNLEASHNSGRLRPLFACFSTVLQIMASGVAERNSLKELIAGPLEGLAPQLLRCASVLASKLGWSERMEEASRCLVLLAEILQERFAEFYAMFVDVLAQSLEVASSMHLVAALKTNLQVLSLQNLGLRTSAVEVLLDFSSFLSWLRLHPNHTVVTSVATTYLFCLQHGLEDVVDQAISSLMKELELLKSLLEKGQANYPNIQSLSLGSNSGTQSKSNSSALSWVGYSEHQLLSLMKFDLKILLATISVDTKKRNERAASMTSFISAKLDPFGTPFHDFLEMQFHIFSTLHRLSSVDLSSTIAPSKANGSGYSGSQTQLVIDSKKSFCDCKSKFMHKYGKFVVWGLNASSSITLKLETLDWIDMFGNLVLGMERDVDKPNISYEVHEGATLLNTILFAILDCAYDREPKVRIHVATSLEVLFLGRLINPMDFSVVTQVLLDKLSDPDNVVKKGFSRLLSIALPITTYTFGLLENRWSYQHSPDTANMNKQCMSWRHVLAVKQQPRKLHWQQLVSILSYLSLRLKLPLSSWVQRLFFSYRGKKDMFSGQTDVSGDADGNELFKGPDVDRTIIDRIYSVNNLAAVWWGIHEAARHCINLRLRTHLGGPTQTFAALERMLLDVLNLLAPEATEGEGRYIAPSDISLLPMRLLLDFVEALKKYVYNAYEGSFVLPAPPKASSLFFRANKRVCEEWFSRICDPMLNAGLALQCNDAVIHYCSLRLLDLRNLAVSSLKDNSRMGGATESHHAFRERLEADFLKVLRHASLALCRSHETDALVGLQRWAMSTFYTYFEQGKQLVGGVSDSQNHFSWMSGLIYQSQGKYEKAAAQYSHLLQSEEGLASMESDGIQYIIARIIECYTSLSDWKCLEGWLAELQVLRAVHAGKPYSGALTSAGNELNAVHAMACFDGGDFHSAWGYLDLTPKSSSELSLDPKVALERSELMLLRAMLQSDSKPDKAREELDKAKLMLDEALSVVPLHGLTEAAACAGQLHCIFAFEEATGLACRNGTNQSPALMDYLLRLLQDPIDRINQDCNIWLKIFKVYRTAQPSSLPTLLLCQKLASLARNQSNLMLASRLNNYIINHLLSSSDDMENEMLTLNIKYESALLKHDEGKKEEALTDLWSLVRDSVFSTVSDSSGVGTPLIAKACLKLSTWMERESSTPILNMILPKVIEDFNDSGGFRNGADKLLFGDNGSVSTSNSHVVAQEIIGIARKTTWQLCPSMGKAWLSYASWCITHANYSLSGTDSKLQNSLFPALQSELSPDRFHLTGNEKSKVQEIVRSFCADKDGNYVDCSISTTTGCNYNSEGDPITSLIEQTIRLLETAAGAPGSEGCDGEGPSVRLSSELTVLFCKCDSAKDSSMTLIGKLIEIWWSLRRRRVSLFGHAAHAYFQYLSHSSTGLQPSYHRDVLKGKTRSYTLRALLYLLHIILNYGVELKEILESGLSTVPLLPWQEIIPQLFARLSSHPEKIVRKQLESILVKLGKLSPCSIVYPTLVDISACEGEPSDELQCILDFLVKQYPKLVKDVKLAIEELGMVTVLWEEQWLSTLQDLHSDVLRRINILKEEAARVAANSTLSSAEKNKINAAKYSAIMTPIVVALERRLASTSREPKTSHEVWFHKEYNAQLKSAITTLKTPPGSPSALGDIWRPFDSIAASLATHLRKSCISLSEIAPQLATLSTSDIPMPGFEKQIFSSSESSFAENHGTITISSFCKEVTILSTKTRPKKLALQGSDGQKYTYLLKGREDLRLDSRIMQLLEAINSFLFSSSDTRSRNMAIRFYSVTPISGRAGLIQWVENVSSIYNVYKSWQKRSQLAQAQLSSVNTVNNNIHKSVPPVPRPSDMFYGKIIPALKEKGIKRVISRRDWPLDVKRKVLLELMKETPKQILWQEMWCASEGFKNFNSKVKRFSSSVAAMSMVGHVLGLGDRHLDNILMDFSSGDVVHIDYNICFDKGKRLKIPEIVPFRLTQTIESAFGLTGVEGVFRVTCEEVMAVLLKNKDIILMLLEVFLWDPLMEWTRGNTQDEAGIAGEEKKGMELAVSLSLFSSRIQEIRVPLQEHQDLLVMNLPATLSSLKKFLDNLEQYEGISAMFYHAEKERSSTLQSETSAKSILAEASSLAEKSRTSFELHVHELAETKAAAIDEANKLAVWVEKHGRVLEAIRDNSIAGAESCMQLDSKDDALSLVSAVLVSEVPLTVVPEPTRAQCSELDREVSQLIIELQDGLSAALESLGEYALVLQQVLPVNYITTSPVTGWAQALQLSVSSGSEDMLSLAKRQAAEVIAKVQGEGINLVQQRYGDLLNQMESYVACVERLARERTELMNSIGLDNEVRSKERILSAFMNSVQLISPKRDGGNIPFSQSANVGVKTPAHEDIQDETGIALSILGIAVGQLYSDIRAKVSELSSKATGIAKFRTDEVGLQADAGTSLHLFDQQVEKCALVSGFVGEVHGVMEAKLVEMNTAYAKPQPGQWASTFQHILCSSTNMIEQMTEVFLPEIIRSFISYNSEVMEAFGSISQIRGSVDTALEKLIRIELERASLTEFEQSYFMNVGRITEQQIALEEAAMRGRDHLSWEEAEELASQEETCRAQLEQLQETWGQKDMRISALMKVESSAMNSLLSSKQYFSSLLNIDQESEFHLRRSTALLSILTKPLADLEELDHMLSSCGAFPYHLDGPISNLTDVLSSGSSLSDVLWPFAGLLKDHAFFVWKLSLLDSILDLCMHEISSSVEHSFTTNQLYIALKKKLTNHVEKQVYRYIMERIAPAFILQLDKEISDLLQLSQGRRESGQPKRDSSAVGRVAVMLEEYCNAHETARAARTAVSLMQRQSNDLTEALRKIVLEIIQVEWLHDLSSPHAQKAKVLSQNILTDDKFISVLLNISRGNLLDKIQSSVSLVTRSIECLQACENTSVSAERQLERAMGWACAGPNTSGVGNSTTKASGIPSEFHDHLLKRRKLLRVIQEQASDIANICASVLEFEASRDGLYLIPKDKSSGQSTDRGRTWQQTFLNLLTHLDAAYRSFTGAEQEWKLSQFNMESARKSLYSVTNQLSVVSSRAKSALVNLQDTLVSMYERASEVTASLSGFKHVSQDRTALTSECGSLLEEVLAIAEGLHDVYILGKEAAAMHNSVMTNLSKANTILFPLETSLSADLAVMSEVISKEREKNNTSVPLIHGKALYQSYIIRIRDACKNLEPLVPPLTDDVKELHSLMTKLGRLSSIHAGSLHKGLEVPGESETVRSQDMPSTHADILQSDSSIEKDKEHSYTSSSGCTTELTQINCSENLENMDPAVIEAPGANGQKRGADSESDSSSNKQFFNNVTLTNVSSIDEVETSVAKDRKSENENTNLPFKQASLPATEERSGVTWPKQLNAPLEEVDPEIADIIELEKARQWKGLELIPSENFTSVSVMQAVGSVMTNKYSEGYPGARYYGGNEYIDMAESLCQKRALEAFRLDPAKWGVNVQPLSGSPANFHVYTALLKPHDRIMALDLPHGGHLSHGYQTDTKKISAVSIFFETMPYRLDESTGLIDYDQLEKSAVLFRPKLIVAGASAYARLYDYTRMRKICDKQKAILLADMAHISGLVAAGVIPSPFDYADVVTTTTHKSLRGPRGAMIFYRKGVKEINKQGKEIMYDLEDKINAAVFPGLQGGPHNHTITGLAVALKQATTPEYRAYQEQVISNCAKFAQSLTAKGYELVSGGTDNHLVLVNLKSKGIDGSRVEKVLENVHIAANKNTVPGDVSAMVPGGIRMGTPALTSRGFVEEDFAKVADFFDAAVNLALKVKAAAGGTKLKDFVATLQSDSNIQSEIAKLRHDVEEYAKQFPTIGFEKETMKYKN</sequence>
<gene>
    <name evidence="19" type="ORF">E2562_035325</name>
</gene>
<dbReference type="InterPro" id="IPR000403">
    <property type="entry name" value="PI3/4_kinase_cat_dom"/>
</dbReference>
<dbReference type="Gene3D" id="3.90.1150.10">
    <property type="entry name" value="Aspartate Aminotransferase, domain 1"/>
    <property type="match status" value="1"/>
</dbReference>
<keyword evidence="12 15" id="KW-0663">Pyridoxal phosphate</keyword>
<name>A0A6G1DRP0_9ORYZ</name>
<feature type="region of interest" description="Disordered" evidence="16">
    <location>
        <begin position="3470"/>
        <end position="3516"/>
    </location>
</feature>
<dbReference type="PANTHER" id="PTHR11680:SF28">
    <property type="entry name" value="SERINE HYDROXYMETHYLTRANSFERASE, MITOCHONDRIAL"/>
    <property type="match status" value="1"/>
</dbReference>
<evidence type="ECO:0000256" key="1">
    <source>
        <dbReference type="ARBA" id="ARBA00001528"/>
    </source>
</evidence>
<evidence type="ECO:0000256" key="13">
    <source>
        <dbReference type="ARBA" id="ARBA00047899"/>
    </source>
</evidence>
<dbReference type="GO" id="GO:0030170">
    <property type="term" value="F:pyridoxal phosphate binding"/>
    <property type="evidence" value="ECO:0007669"/>
    <property type="project" value="InterPro"/>
</dbReference>
<dbReference type="InterPro" id="IPR019798">
    <property type="entry name" value="Ser_HO-MeTrfase_PLP_BS"/>
</dbReference>
<evidence type="ECO:0000256" key="5">
    <source>
        <dbReference type="ARBA" id="ARBA00011031"/>
    </source>
</evidence>
<evidence type="ECO:0000256" key="9">
    <source>
        <dbReference type="ARBA" id="ARBA00022741"/>
    </source>
</evidence>
<dbReference type="InterPro" id="IPR001085">
    <property type="entry name" value="Ser_HO-MeTrfase"/>
</dbReference>
<dbReference type="FunFam" id="3.40.640.10:FF:000050">
    <property type="entry name" value="Serine hydroxymethyltransferase"/>
    <property type="match status" value="1"/>
</dbReference>
<evidence type="ECO:0000256" key="4">
    <source>
        <dbReference type="ARBA" id="ARBA00006376"/>
    </source>
</evidence>
<dbReference type="GO" id="GO:0019264">
    <property type="term" value="P:glycine biosynthetic process from serine"/>
    <property type="evidence" value="ECO:0007669"/>
    <property type="project" value="InterPro"/>
</dbReference>
<keyword evidence="20" id="KW-1185">Reference proteome</keyword>
<dbReference type="PROSITE" id="PS50290">
    <property type="entry name" value="PI3_4_KINASE_3"/>
    <property type="match status" value="1"/>
</dbReference>
<comment type="catalytic activity">
    <reaction evidence="13">
        <text>L-threonyl-[protein] + ATP = O-phospho-L-threonyl-[protein] + ADP + H(+)</text>
        <dbReference type="Rhea" id="RHEA:46608"/>
        <dbReference type="Rhea" id="RHEA-COMP:11060"/>
        <dbReference type="Rhea" id="RHEA-COMP:11605"/>
        <dbReference type="ChEBI" id="CHEBI:15378"/>
        <dbReference type="ChEBI" id="CHEBI:30013"/>
        <dbReference type="ChEBI" id="CHEBI:30616"/>
        <dbReference type="ChEBI" id="CHEBI:61977"/>
        <dbReference type="ChEBI" id="CHEBI:456216"/>
        <dbReference type="EC" id="2.7.11.1"/>
    </reaction>
</comment>
<dbReference type="PROSITE" id="PS00916">
    <property type="entry name" value="PI3_4_KINASE_2"/>
    <property type="match status" value="1"/>
</dbReference>
<dbReference type="InterPro" id="IPR015421">
    <property type="entry name" value="PyrdxlP-dep_Trfase_major"/>
</dbReference>
<keyword evidence="6" id="KW-0723">Serine/threonine-protein kinase</keyword>
<feature type="domain" description="PI3K/PI4K catalytic" evidence="17">
    <location>
        <begin position="1958"/>
        <end position="2302"/>
    </location>
</feature>
<evidence type="ECO:0000256" key="8">
    <source>
        <dbReference type="ARBA" id="ARBA00022679"/>
    </source>
</evidence>
<evidence type="ECO:0000313" key="20">
    <source>
        <dbReference type="Proteomes" id="UP000479710"/>
    </source>
</evidence>
<evidence type="ECO:0000256" key="14">
    <source>
        <dbReference type="ARBA" id="ARBA00048679"/>
    </source>
</evidence>
<evidence type="ECO:0000256" key="12">
    <source>
        <dbReference type="ARBA" id="ARBA00022898"/>
    </source>
</evidence>
<dbReference type="CDD" id="cd00378">
    <property type="entry name" value="SHMT"/>
    <property type="match status" value="1"/>
</dbReference>
<dbReference type="InterPro" id="IPR016024">
    <property type="entry name" value="ARM-type_fold"/>
</dbReference>
<comment type="catalytic activity">
    <reaction evidence="14">
        <text>L-seryl-[protein] + ATP = O-phospho-L-seryl-[protein] + ADP + H(+)</text>
        <dbReference type="Rhea" id="RHEA:17989"/>
        <dbReference type="Rhea" id="RHEA-COMP:9863"/>
        <dbReference type="Rhea" id="RHEA-COMP:11604"/>
        <dbReference type="ChEBI" id="CHEBI:15378"/>
        <dbReference type="ChEBI" id="CHEBI:29999"/>
        <dbReference type="ChEBI" id="CHEBI:30616"/>
        <dbReference type="ChEBI" id="CHEBI:83421"/>
        <dbReference type="ChEBI" id="CHEBI:456216"/>
        <dbReference type="EC" id="2.7.11.1"/>
    </reaction>
</comment>
<dbReference type="Proteomes" id="UP000479710">
    <property type="component" value="Unassembled WGS sequence"/>
</dbReference>
<comment type="caution">
    <text evidence="19">The sequence shown here is derived from an EMBL/GenBank/DDBJ whole genome shotgun (WGS) entry which is preliminary data.</text>
</comment>
<keyword evidence="9" id="KW-0547">Nucleotide-binding</keyword>
<evidence type="ECO:0000256" key="15">
    <source>
        <dbReference type="RuleBase" id="RU000585"/>
    </source>
</evidence>
<dbReference type="InterPro" id="IPR049943">
    <property type="entry name" value="Ser_HO-MeTrfase-like"/>
</dbReference>
<comment type="cofactor">
    <cofactor evidence="2 15">
        <name>pyridoxal 5'-phosphate</name>
        <dbReference type="ChEBI" id="CHEBI:597326"/>
    </cofactor>
</comment>
<keyword evidence="7 15" id="KW-0554">One-carbon metabolism</keyword>
<dbReference type="PANTHER" id="PTHR11680">
    <property type="entry name" value="SERINE HYDROXYMETHYLTRANSFERASE"/>
    <property type="match status" value="1"/>
</dbReference>
<dbReference type="GO" id="GO:0000184">
    <property type="term" value="P:nuclear-transcribed mRNA catabolic process, nonsense-mediated decay"/>
    <property type="evidence" value="ECO:0007669"/>
    <property type="project" value="InterPro"/>
</dbReference>
<dbReference type="GO" id="GO:0005524">
    <property type="term" value="F:ATP binding"/>
    <property type="evidence" value="ECO:0007669"/>
    <property type="project" value="UniProtKB-KW"/>
</dbReference>
<feature type="domain" description="FAT" evidence="18">
    <location>
        <begin position="1166"/>
        <end position="1745"/>
    </location>
</feature>
<comment type="function">
    <text evidence="15">Interconversion of serine and glycine.</text>
</comment>
<dbReference type="SUPFAM" id="SSF53383">
    <property type="entry name" value="PLP-dependent transferases"/>
    <property type="match status" value="1"/>
</dbReference>
<dbReference type="Pfam" id="PF00454">
    <property type="entry name" value="PI3_PI4_kinase"/>
    <property type="match status" value="1"/>
</dbReference>
<evidence type="ECO:0000256" key="16">
    <source>
        <dbReference type="SAM" id="MobiDB-lite"/>
    </source>
</evidence>
<dbReference type="InterPro" id="IPR015424">
    <property type="entry name" value="PyrdxlP-dep_Trfase"/>
</dbReference>
<reference evidence="19 20" key="1">
    <citation type="submission" date="2019-11" db="EMBL/GenBank/DDBJ databases">
        <title>Whole genome sequence of Oryza granulata.</title>
        <authorList>
            <person name="Li W."/>
        </authorList>
    </citation>
    <scope>NUCLEOTIDE SEQUENCE [LARGE SCALE GENOMIC DNA]</scope>
    <source>
        <strain evidence="20">cv. Menghai</strain>
        <tissue evidence="19">Leaf</tissue>
    </source>
</reference>
<dbReference type="HAMAP" id="MF_00051">
    <property type="entry name" value="SHMT"/>
    <property type="match status" value="1"/>
</dbReference>
<dbReference type="PROSITE" id="PS00096">
    <property type="entry name" value="SHMT"/>
    <property type="match status" value="1"/>
</dbReference>
<evidence type="ECO:0000256" key="3">
    <source>
        <dbReference type="ARBA" id="ARBA00004777"/>
    </source>
</evidence>
<dbReference type="SMART" id="SM00146">
    <property type="entry name" value="PI3Kc"/>
    <property type="match status" value="1"/>
</dbReference>
<dbReference type="InterPro" id="IPR014009">
    <property type="entry name" value="PIK_FAT"/>
</dbReference>
<comment type="similarity">
    <text evidence="5">Belongs to the PI3/PI4-kinase family.</text>
</comment>
<dbReference type="SMART" id="SM01345">
    <property type="entry name" value="Rapamycin_bind"/>
    <property type="match status" value="1"/>
</dbReference>
<dbReference type="InterPro" id="IPR031559">
    <property type="entry name" value="SMG1"/>
</dbReference>
<dbReference type="EC" id="2.1.2.1" evidence="15"/>
<evidence type="ECO:0000256" key="11">
    <source>
        <dbReference type="ARBA" id="ARBA00022840"/>
    </source>
</evidence>
<dbReference type="GO" id="GO:0004674">
    <property type="term" value="F:protein serine/threonine kinase activity"/>
    <property type="evidence" value="ECO:0007669"/>
    <property type="project" value="UniProtKB-KW"/>
</dbReference>
<feature type="region of interest" description="Disordered" evidence="16">
    <location>
        <begin position="3538"/>
        <end position="3559"/>
    </location>
</feature>
<dbReference type="NCBIfam" id="NF000586">
    <property type="entry name" value="PRK00011.1"/>
    <property type="match status" value="1"/>
</dbReference>
<evidence type="ECO:0000259" key="18">
    <source>
        <dbReference type="PROSITE" id="PS51189"/>
    </source>
</evidence>
<evidence type="ECO:0000259" key="17">
    <source>
        <dbReference type="PROSITE" id="PS50290"/>
    </source>
</evidence>